<name>A0A6H5GTL3_9HEMI</name>
<sequence>MNQNEQNFQKGCRKIGCQKSKIKVTLCALKYRYKRCPSCPSQDKPVNRHPVWTSTGTKRRTSRRSKFIRWSSRHRIIKVNKLY</sequence>
<evidence type="ECO:0000313" key="2">
    <source>
        <dbReference type="EMBL" id="CAB0007779.1"/>
    </source>
</evidence>
<evidence type="ECO:0000313" key="3">
    <source>
        <dbReference type="Proteomes" id="UP000479000"/>
    </source>
</evidence>
<evidence type="ECO:0000256" key="1">
    <source>
        <dbReference type="SAM" id="MobiDB-lite"/>
    </source>
</evidence>
<accession>A0A6H5GTL3</accession>
<dbReference type="Proteomes" id="UP000479000">
    <property type="component" value="Unassembled WGS sequence"/>
</dbReference>
<organism evidence="2 3">
    <name type="scientific">Nesidiocoris tenuis</name>
    <dbReference type="NCBI Taxonomy" id="355587"/>
    <lineage>
        <taxon>Eukaryota</taxon>
        <taxon>Metazoa</taxon>
        <taxon>Ecdysozoa</taxon>
        <taxon>Arthropoda</taxon>
        <taxon>Hexapoda</taxon>
        <taxon>Insecta</taxon>
        <taxon>Pterygota</taxon>
        <taxon>Neoptera</taxon>
        <taxon>Paraneoptera</taxon>
        <taxon>Hemiptera</taxon>
        <taxon>Heteroptera</taxon>
        <taxon>Panheteroptera</taxon>
        <taxon>Cimicomorpha</taxon>
        <taxon>Miridae</taxon>
        <taxon>Dicyphina</taxon>
        <taxon>Nesidiocoris</taxon>
    </lineage>
</organism>
<reference evidence="2 3" key="1">
    <citation type="submission" date="2020-02" db="EMBL/GenBank/DDBJ databases">
        <authorList>
            <person name="Ferguson B K."/>
        </authorList>
    </citation>
    <scope>NUCLEOTIDE SEQUENCE [LARGE SCALE GENOMIC DNA]</scope>
</reference>
<keyword evidence="3" id="KW-1185">Reference proteome</keyword>
<protein>
    <submittedName>
        <fullName evidence="2">Uncharacterized protein</fullName>
    </submittedName>
</protein>
<feature type="compositionally biased region" description="Basic residues" evidence="1">
    <location>
        <begin position="57"/>
        <end position="66"/>
    </location>
</feature>
<proteinExistence type="predicted"/>
<dbReference type="AlphaFoldDB" id="A0A6H5GTL3"/>
<feature type="region of interest" description="Disordered" evidence="1">
    <location>
        <begin position="39"/>
        <end position="66"/>
    </location>
</feature>
<dbReference type="EMBL" id="CADCXU010019509">
    <property type="protein sequence ID" value="CAB0007779.1"/>
    <property type="molecule type" value="Genomic_DNA"/>
</dbReference>
<gene>
    <name evidence="2" type="ORF">NTEN_LOCUS13034</name>
</gene>